<evidence type="ECO:0000313" key="1">
    <source>
        <dbReference type="EMBL" id="AYO78221.1"/>
    </source>
</evidence>
<dbReference type="AlphaFoldDB" id="A0A3G2V1F3"/>
<dbReference type="Proteomes" id="UP000280708">
    <property type="component" value="Chromosome"/>
</dbReference>
<protein>
    <submittedName>
        <fullName evidence="1">Uncharacterized protein</fullName>
    </submittedName>
</protein>
<name>A0A3G2V1F3_SPHYA</name>
<evidence type="ECO:0000313" key="2">
    <source>
        <dbReference type="Proteomes" id="UP000280708"/>
    </source>
</evidence>
<proteinExistence type="predicted"/>
<dbReference type="EMBL" id="CP033230">
    <property type="protein sequence ID" value="AYO78221.1"/>
    <property type="molecule type" value="Genomic_DNA"/>
</dbReference>
<gene>
    <name evidence="1" type="ORF">EBF16_15810</name>
</gene>
<organism evidence="1 2">
    <name type="scientific">Sphingobium yanoikuyae</name>
    <name type="common">Sphingomonas yanoikuyae</name>
    <dbReference type="NCBI Taxonomy" id="13690"/>
    <lineage>
        <taxon>Bacteria</taxon>
        <taxon>Pseudomonadati</taxon>
        <taxon>Pseudomonadota</taxon>
        <taxon>Alphaproteobacteria</taxon>
        <taxon>Sphingomonadales</taxon>
        <taxon>Sphingomonadaceae</taxon>
        <taxon>Sphingobium</taxon>
    </lineage>
</organism>
<dbReference type="RefSeq" id="WP_122129807.1">
    <property type="nucleotide sequence ID" value="NZ_CP033230.1"/>
</dbReference>
<accession>A0A3G2V1F3</accession>
<reference evidence="1 2" key="1">
    <citation type="submission" date="2018-10" db="EMBL/GenBank/DDBJ databases">
        <title>Characterization and genome analysis of a novel bacterium Sphingobium yanoikuyae SJTF8 capable of degrading PAHs.</title>
        <authorList>
            <person name="Yin C."/>
            <person name="Xiong W."/>
            <person name="Liang R."/>
        </authorList>
    </citation>
    <scope>NUCLEOTIDE SEQUENCE [LARGE SCALE GENOMIC DNA]</scope>
    <source>
        <strain evidence="1 2">SJTF8</strain>
    </source>
</reference>
<sequence>MADDKTFKLRYVGTRFNGARMPVNVLSDLPAFRDLLVSFARDEYLERHTDRKRVPKGFDASLTLDLTQIEDGSAQPNLVWSRDLAQEMLPGIEDELAEIVEASYADIAQLFEGAAGADGSPDLSPDKLRALDKFGAGLRPDERIELIPVTGDNVVFLDFERRKRLITSVRETYNVRLTGVGTLVSNSVHGHIIIRTENGDISVEIDPEEIKQNFDGSLDQPVQYDIMVEMDRNEHIRNVVDVFDVAVVDASLEAAVSRSYERLNELSRMKAGWLDGEGSAIVEAALRSAQQFIAKRAILAGAMRIYPNEGAGVLIELETGGWDMSLEFASNGSVEIYGIEIDGADEMESQTFSGVGDELLAAFDGKVRH</sequence>